<protein>
    <submittedName>
        <fullName evidence="2">(Atlantic silverside) hypothetical protein</fullName>
    </submittedName>
</protein>
<feature type="region of interest" description="Disordered" evidence="1">
    <location>
        <begin position="735"/>
        <end position="756"/>
    </location>
</feature>
<feature type="compositionally biased region" description="Low complexity" evidence="1">
    <location>
        <begin position="321"/>
        <end position="334"/>
    </location>
</feature>
<accession>A0A8S4B8S9</accession>
<reference evidence="2" key="1">
    <citation type="submission" date="2021-05" db="EMBL/GenBank/DDBJ databases">
        <authorList>
            <person name="Tigano A."/>
        </authorList>
    </citation>
    <scope>NUCLEOTIDE SEQUENCE</scope>
</reference>
<gene>
    <name evidence="2" type="ORF">MMEN_LOCUS13338</name>
</gene>
<keyword evidence="3" id="KW-1185">Reference proteome</keyword>
<feature type="region of interest" description="Disordered" evidence="1">
    <location>
        <begin position="582"/>
        <end position="602"/>
    </location>
</feature>
<proteinExistence type="predicted"/>
<feature type="region of interest" description="Disordered" evidence="1">
    <location>
        <begin position="507"/>
        <end position="541"/>
    </location>
</feature>
<evidence type="ECO:0000256" key="1">
    <source>
        <dbReference type="SAM" id="MobiDB-lite"/>
    </source>
</evidence>
<evidence type="ECO:0000313" key="2">
    <source>
        <dbReference type="EMBL" id="CAG5932377.1"/>
    </source>
</evidence>
<feature type="region of interest" description="Disordered" evidence="1">
    <location>
        <begin position="312"/>
        <end position="334"/>
    </location>
</feature>
<sequence>MAPTKPGERMLVWSLRPLQMKQSRPETACPDAVSDWVVFQVLALGVGGICAVALCESQGASFNGKLAADESLLSSSSRVRLPFLFSSSAPLSLRTSIPASPPSRLLLFLPVSFNPSHEYRRQQEAAEERAGRRLQPPLQQIVPPVPWKLNAQRAEGMEGRTAGHTVFALRSNESFDPRKAEQNRGAEVWEGKVSLCGREAVIVIPMNHSLSATAQYQTTHGRAERLHKFTAVGDSQQSEAVDLLSDGYASPSEPEQFLTGGRAGSCSLRCPLTKPGASAARRLRHASFQMLRVGRGHHGVGGPARCAEQLKPTWAQKSRRSSAGSASLTSPATTTSGYASNAIGLAAHPPQPRLKVHYTDVEELDGSFLKTAALTRCLSSFGTEINNQVLSGRSASQQSDRKTALINASESHPSTELLSSCVDPEQTGVLLRLVQSCPLSPREQLQGCEAAQKTCYDQYWKNGSSGSPAASSPGPLSLHTQLGAITYFAMRMSDIVGTDTMKVSEAADTVSSEKDNATKCEVSDQSQSSSNKKDAQPKNRFGANLAFVVGGRESRGVRQADNRSSNPGLSTNFLHLCYPEEQNDSSMGGAAGEGGEDAGGRGRERWAERFLGRKIITPEHESKHPSPPSLLEEVALRRGVCLSHQIFIVGVMGDVGNGVRSGRQVMPPDRATETRKDGLTLLPSASSPPRWDRWLLAALLLLTSALSLSPSPFLYLLPALFIPLRPHTAQLAGVAVRSQSQPSPPPLQPSPTPVLPDIEKTWADRVGPDSSLDPVGVSVALSSDSLVRSAENAALRSSSQLITVEQIGL</sequence>
<dbReference type="EMBL" id="CAJRST010015557">
    <property type="protein sequence ID" value="CAG5932377.1"/>
    <property type="molecule type" value="Genomic_DNA"/>
</dbReference>
<dbReference type="AlphaFoldDB" id="A0A8S4B8S9"/>
<comment type="caution">
    <text evidence="2">The sequence shown here is derived from an EMBL/GenBank/DDBJ whole genome shotgun (WGS) entry which is preliminary data.</text>
</comment>
<evidence type="ECO:0000313" key="3">
    <source>
        <dbReference type="Proteomes" id="UP000677803"/>
    </source>
</evidence>
<feature type="compositionally biased region" description="Pro residues" evidence="1">
    <location>
        <begin position="742"/>
        <end position="754"/>
    </location>
</feature>
<feature type="compositionally biased region" description="Basic and acidic residues" evidence="1">
    <location>
        <begin position="511"/>
        <end position="522"/>
    </location>
</feature>
<organism evidence="2 3">
    <name type="scientific">Menidia menidia</name>
    <name type="common">Atlantic silverside</name>
    <dbReference type="NCBI Taxonomy" id="238744"/>
    <lineage>
        <taxon>Eukaryota</taxon>
        <taxon>Metazoa</taxon>
        <taxon>Chordata</taxon>
        <taxon>Craniata</taxon>
        <taxon>Vertebrata</taxon>
        <taxon>Euteleostomi</taxon>
        <taxon>Actinopterygii</taxon>
        <taxon>Neopterygii</taxon>
        <taxon>Teleostei</taxon>
        <taxon>Neoteleostei</taxon>
        <taxon>Acanthomorphata</taxon>
        <taxon>Ovalentaria</taxon>
        <taxon>Atherinomorphae</taxon>
        <taxon>Atheriniformes</taxon>
        <taxon>Atherinopsidae</taxon>
        <taxon>Menidiinae</taxon>
        <taxon>Menidia</taxon>
    </lineage>
</organism>
<name>A0A8S4B8S9_9TELE</name>
<dbReference type="Proteomes" id="UP000677803">
    <property type="component" value="Unassembled WGS sequence"/>
</dbReference>